<reference evidence="1 2" key="1">
    <citation type="submission" date="2019-08" db="EMBL/GenBank/DDBJ databases">
        <title>Whole genome of Aphis craccivora.</title>
        <authorList>
            <person name="Voronova N.V."/>
            <person name="Shulinski R.S."/>
            <person name="Bandarenka Y.V."/>
            <person name="Zhorov D.G."/>
            <person name="Warner D."/>
        </authorList>
    </citation>
    <scope>NUCLEOTIDE SEQUENCE [LARGE SCALE GENOMIC DNA]</scope>
    <source>
        <strain evidence="1">180601</strain>
        <tissue evidence="1">Whole Body</tissue>
    </source>
</reference>
<evidence type="ECO:0000313" key="1">
    <source>
        <dbReference type="EMBL" id="KAF0720010.1"/>
    </source>
</evidence>
<keyword evidence="2" id="KW-1185">Reference proteome</keyword>
<sequence>AIYRSLNSNTDVTLLELNDIILLNSTLKTASYKMFLGDLNIDLIKHSKIREEYLLAMAQFGFASLINTITRPMSNTCIDHIFIKTVPC</sequence>
<protein>
    <submittedName>
        <fullName evidence="1">Uncharacterized protein</fullName>
    </submittedName>
</protein>
<dbReference type="EMBL" id="VUJU01009491">
    <property type="protein sequence ID" value="KAF0720010.1"/>
    <property type="molecule type" value="Genomic_DNA"/>
</dbReference>
<dbReference type="OrthoDB" id="445826at2759"/>
<name>A0A6G0W4G2_APHCR</name>
<accession>A0A6G0W4G2</accession>
<feature type="non-terminal residue" evidence="1">
    <location>
        <position position="1"/>
    </location>
</feature>
<dbReference type="Proteomes" id="UP000478052">
    <property type="component" value="Unassembled WGS sequence"/>
</dbReference>
<organism evidence="1 2">
    <name type="scientific">Aphis craccivora</name>
    <name type="common">Cowpea aphid</name>
    <dbReference type="NCBI Taxonomy" id="307492"/>
    <lineage>
        <taxon>Eukaryota</taxon>
        <taxon>Metazoa</taxon>
        <taxon>Ecdysozoa</taxon>
        <taxon>Arthropoda</taxon>
        <taxon>Hexapoda</taxon>
        <taxon>Insecta</taxon>
        <taxon>Pterygota</taxon>
        <taxon>Neoptera</taxon>
        <taxon>Paraneoptera</taxon>
        <taxon>Hemiptera</taxon>
        <taxon>Sternorrhyncha</taxon>
        <taxon>Aphidomorpha</taxon>
        <taxon>Aphidoidea</taxon>
        <taxon>Aphididae</taxon>
        <taxon>Aphidini</taxon>
        <taxon>Aphis</taxon>
        <taxon>Aphis</taxon>
    </lineage>
</organism>
<evidence type="ECO:0000313" key="2">
    <source>
        <dbReference type="Proteomes" id="UP000478052"/>
    </source>
</evidence>
<gene>
    <name evidence="1" type="ORF">FWK35_00032093</name>
</gene>
<dbReference type="AlphaFoldDB" id="A0A6G0W4G2"/>
<comment type="caution">
    <text evidence="1">The sequence shown here is derived from an EMBL/GenBank/DDBJ whole genome shotgun (WGS) entry which is preliminary data.</text>
</comment>
<proteinExistence type="predicted"/>